<keyword evidence="3" id="KW-1185">Reference proteome</keyword>
<protein>
    <submittedName>
        <fullName evidence="2">Uncharacterized protein</fullName>
    </submittedName>
</protein>
<gene>
    <name evidence="2" type="ORF">J5O05_13180</name>
</gene>
<organism evidence="2 3">
    <name type="scientific">Pseudoalteromonas xiamenensis</name>
    <dbReference type="NCBI Taxonomy" id="882626"/>
    <lineage>
        <taxon>Bacteria</taxon>
        <taxon>Pseudomonadati</taxon>
        <taxon>Pseudomonadota</taxon>
        <taxon>Gammaproteobacteria</taxon>
        <taxon>Alteromonadales</taxon>
        <taxon>Pseudoalteromonadaceae</taxon>
        <taxon>Pseudoalteromonas</taxon>
    </lineage>
</organism>
<dbReference type="EMBL" id="CP072133">
    <property type="protein sequence ID" value="QTH70839.1"/>
    <property type="molecule type" value="Genomic_DNA"/>
</dbReference>
<sequence length="334" mass="37297">MKLRSWLAATAFSITSFTISAYDHSTIDPVAAERAGFNLQGLQWLNGYSAQNEFSFNDQNQWAGVRWATAIEVEALLANANLDDLDSVFFNTDNNEVVEIHYGGIGWVNASGYNCLSNEVLRTFETVCKTTKEFNFSLTHADEYRFGYADWSKKTLNLLVKIPNYTPPKSANEWDGLLSVSASDGPQLDLSGLTWMRYPMLQGMSSLDIRQALQPGGSLSDWRFATTEEMIALFRSDKTGEVNRVFLGSKGDHMYMAYHGFNVSKSDCSPLSMEKTPLGEDQVCTVLVPSSGAPAYDQDLSRDIYYSFTKSFIFLPEDKQIALMAGLLPMLVKE</sequence>
<dbReference type="RefSeq" id="WP_208842422.1">
    <property type="nucleotide sequence ID" value="NZ_CP072133.1"/>
</dbReference>
<evidence type="ECO:0000313" key="3">
    <source>
        <dbReference type="Proteomes" id="UP000664904"/>
    </source>
</evidence>
<name>A0A975HKC5_9GAMM</name>
<feature type="chain" id="PRO_5037722746" evidence="1">
    <location>
        <begin position="22"/>
        <end position="334"/>
    </location>
</feature>
<proteinExistence type="predicted"/>
<dbReference type="KEGG" id="pxi:J5O05_13180"/>
<evidence type="ECO:0000313" key="2">
    <source>
        <dbReference type="EMBL" id="QTH70839.1"/>
    </source>
</evidence>
<accession>A0A975HKC5</accession>
<evidence type="ECO:0000256" key="1">
    <source>
        <dbReference type="SAM" id="SignalP"/>
    </source>
</evidence>
<keyword evidence="1" id="KW-0732">Signal</keyword>
<reference evidence="2" key="1">
    <citation type="submission" date="2021-03" db="EMBL/GenBank/DDBJ databases">
        <title>Complete Genome of Pseudoalteromonas xiamenensis STKMTI.2, a new potential marine bacterium producing anti-Vibrio compounds.</title>
        <authorList>
            <person name="Handayani D.P."/>
            <person name="Isnansetyo A."/>
            <person name="Istiqomah I."/>
            <person name="Jumina J."/>
        </authorList>
    </citation>
    <scope>NUCLEOTIDE SEQUENCE</scope>
    <source>
        <strain evidence="2">STKMTI.2</strain>
    </source>
</reference>
<feature type="signal peptide" evidence="1">
    <location>
        <begin position="1"/>
        <end position="21"/>
    </location>
</feature>
<dbReference type="AlphaFoldDB" id="A0A975HKC5"/>
<dbReference type="Proteomes" id="UP000664904">
    <property type="component" value="Chromosome"/>
</dbReference>